<keyword evidence="2" id="KW-1133">Transmembrane helix</keyword>
<evidence type="ECO:0000259" key="4">
    <source>
        <dbReference type="Pfam" id="PF16862"/>
    </source>
</evidence>
<keyword evidence="2" id="KW-0812">Transmembrane</keyword>
<evidence type="ECO:0000313" key="5">
    <source>
        <dbReference type="EMBL" id="GJE97918.1"/>
    </source>
</evidence>
<feature type="signal peptide" evidence="3">
    <location>
        <begin position="1"/>
        <end position="19"/>
    </location>
</feature>
<dbReference type="InterPro" id="IPR017853">
    <property type="entry name" value="GH"/>
</dbReference>
<dbReference type="OrthoDB" id="2796951at2759"/>
<keyword evidence="3" id="KW-0732">Signal</keyword>
<evidence type="ECO:0000256" key="3">
    <source>
        <dbReference type="SAM" id="SignalP"/>
    </source>
</evidence>
<evidence type="ECO:0000256" key="2">
    <source>
        <dbReference type="SAM" id="Phobius"/>
    </source>
</evidence>
<dbReference type="InterPro" id="IPR052974">
    <property type="entry name" value="GH79_Enzymes"/>
</dbReference>
<dbReference type="PANTHER" id="PTHR36183:SF2">
    <property type="entry name" value="BETA-GLUCURONIDASE C-TERMINAL DOMAIN-CONTAINING PROTEIN"/>
    <property type="match status" value="1"/>
</dbReference>
<keyword evidence="2" id="KW-0472">Membrane</keyword>
<feature type="domain" description="Beta-glucuronidase C-terminal" evidence="4">
    <location>
        <begin position="470"/>
        <end position="580"/>
    </location>
</feature>
<sequence>MALRSLFLHLLTALTAARAITVYNQLPLAAQTTASTATSSGAAPAATGNYTGLAAYDPTTWPPPALPNPLPATQFALDLMPSADTVQGISMQVPGSFFGISIEMSVATQVLGINASFLQVPFLNLMALIADRAGQVVIRVGGNTQDYATLVANTSDGRMVEKQAIDPNNPTGTPTLIFTDELLYTMANISKFVNVKWFLGVPFDDSTNIHMEIVEHGEQIIGNNLLGFQVSNEPDLYAKHLHRNETYGASDFYVEFGNWRDAFNNDALVPAKKTMIGPSLSLWNTTYWSLDDTWNTGFLPNYVDNLYALSVERYPADNCDFFYGGTVVYPPDVFPDYLSHSSGKGLVSNLLDSTLVAQQYSLPFIMFETNSASCGGFAGVSNVYGIALWALDYGLQMVYSNLTHALVHVGGQDVFYNPFTPPPTNESLYHEWTIGPIFYSILAMTEVLGNTNTSRVVDLFANGDNDLTPAYAIYENDELARVALFNYMDDPTGAAALDVTIAVGGNATGQPLATPSQVRVKYLAAPSVSEKFNITWAGRTLGGMYECDGRLNGTEEIVTVPCDTTAGTCTVHVPAPGFALVFVSDAALQDAQAQATATFPTTALTKTINTVSVDAAALQTSNGHSGRTRVLGSTSKGSASSAPHGVTVSGWVAVGAGLVSGLAALLVAVA</sequence>
<dbReference type="Gene3D" id="3.20.20.80">
    <property type="entry name" value="Glycosidases"/>
    <property type="match status" value="1"/>
</dbReference>
<name>A0A9P3LJY5_9APHY</name>
<protein>
    <submittedName>
        <fullName evidence="5">Glycoside hydrolase family 79 protein</fullName>
    </submittedName>
</protein>
<evidence type="ECO:0000313" key="6">
    <source>
        <dbReference type="Proteomes" id="UP000703269"/>
    </source>
</evidence>
<gene>
    <name evidence="5" type="ORF">PsYK624_141400</name>
</gene>
<feature type="transmembrane region" description="Helical" evidence="2">
    <location>
        <begin position="648"/>
        <end position="669"/>
    </location>
</feature>
<dbReference type="Gene3D" id="2.60.40.1180">
    <property type="entry name" value="Golgi alpha-mannosidase II"/>
    <property type="match status" value="1"/>
</dbReference>
<organism evidence="5 6">
    <name type="scientific">Phanerochaete sordida</name>
    <dbReference type="NCBI Taxonomy" id="48140"/>
    <lineage>
        <taxon>Eukaryota</taxon>
        <taxon>Fungi</taxon>
        <taxon>Dikarya</taxon>
        <taxon>Basidiomycota</taxon>
        <taxon>Agaricomycotina</taxon>
        <taxon>Agaricomycetes</taxon>
        <taxon>Polyporales</taxon>
        <taxon>Phanerochaetaceae</taxon>
        <taxon>Phanerochaete</taxon>
    </lineage>
</organism>
<dbReference type="EMBL" id="BPQB01000079">
    <property type="protein sequence ID" value="GJE97918.1"/>
    <property type="molecule type" value="Genomic_DNA"/>
</dbReference>
<keyword evidence="5" id="KW-0378">Hydrolase</keyword>
<proteinExistence type="predicted"/>
<dbReference type="Pfam" id="PF16862">
    <property type="entry name" value="Glyco_hydro_79C"/>
    <property type="match status" value="1"/>
</dbReference>
<dbReference type="SUPFAM" id="SSF51445">
    <property type="entry name" value="(Trans)glycosidases"/>
    <property type="match status" value="1"/>
</dbReference>
<feature type="compositionally biased region" description="Polar residues" evidence="1">
    <location>
        <begin position="623"/>
        <end position="641"/>
    </location>
</feature>
<evidence type="ECO:0000256" key="1">
    <source>
        <dbReference type="SAM" id="MobiDB-lite"/>
    </source>
</evidence>
<comment type="caution">
    <text evidence="5">The sequence shown here is derived from an EMBL/GenBank/DDBJ whole genome shotgun (WGS) entry which is preliminary data.</text>
</comment>
<feature type="region of interest" description="Disordered" evidence="1">
    <location>
        <begin position="623"/>
        <end position="642"/>
    </location>
</feature>
<dbReference type="InterPro" id="IPR031728">
    <property type="entry name" value="GlcAase_C"/>
</dbReference>
<feature type="chain" id="PRO_5040382041" evidence="3">
    <location>
        <begin position="20"/>
        <end position="670"/>
    </location>
</feature>
<dbReference type="Proteomes" id="UP000703269">
    <property type="component" value="Unassembled WGS sequence"/>
</dbReference>
<accession>A0A9P3LJY5</accession>
<dbReference type="GO" id="GO:0016787">
    <property type="term" value="F:hydrolase activity"/>
    <property type="evidence" value="ECO:0007669"/>
    <property type="project" value="UniProtKB-KW"/>
</dbReference>
<reference evidence="5 6" key="1">
    <citation type="submission" date="2021-08" db="EMBL/GenBank/DDBJ databases">
        <title>Draft Genome Sequence of Phanerochaete sordida strain YK-624.</title>
        <authorList>
            <person name="Mori T."/>
            <person name="Dohra H."/>
            <person name="Suzuki T."/>
            <person name="Kawagishi H."/>
            <person name="Hirai H."/>
        </authorList>
    </citation>
    <scope>NUCLEOTIDE SEQUENCE [LARGE SCALE GENOMIC DNA]</scope>
    <source>
        <strain evidence="5 6">YK-624</strain>
    </source>
</reference>
<dbReference type="InterPro" id="IPR013780">
    <property type="entry name" value="Glyco_hydro_b"/>
</dbReference>
<keyword evidence="6" id="KW-1185">Reference proteome</keyword>
<dbReference type="AlphaFoldDB" id="A0A9P3LJY5"/>
<dbReference type="PANTHER" id="PTHR36183">
    <property type="entry name" value="BETA-GLUCURONIDASE"/>
    <property type="match status" value="1"/>
</dbReference>